<keyword evidence="3" id="KW-0134">Cell wall</keyword>
<evidence type="ECO:0000256" key="3">
    <source>
        <dbReference type="ARBA" id="ARBA00022512"/>
    </source>
</evidence>
<reference evidence="13 14" key="2">
    <citation type="submission" date="2015-05" db="EMBL/GenBank/DDBJ databases">
        <authorList>
            <person name="Morales-Cruz A."/>
            <person name="Amrine K.C."/>
            <person name="Cantu D."/>
        </authorList>
    </citation>
    <scope>NUCLEOTIDE SEQUENCE [LARGE SCALE GENOMIC DNA]</scope>
    <source>
        <strain evidence="13">UCRPC4</strain>
    </source>
</reference>
<feature type="signal peptide" evidence="12">
    <location>
        <begin position="1"/>
        <end position="17"/>
    </location>
</feature>
<dbReference type="PANTHER" id="PTHR31316">
    <property type="entry name" value="BETA-GLUCOSIDASE-LIKE PROTEIN NCA3, MITOCHONDRIAL-RELATED"/>
    <property type="match status" value="1"/>
</dbReference>
<keyword evidence="8" id="KW-0326">Glycosidase</keyword>
<feature type="region of interest" description="Disordered" evidence="11">
    <location>
        <begin position="124"/>
        <end position="158"/>
    </location>
</feature>
<dbReference type="GO" id="GO:0031505">
    <property type="term" value="P:fungal-type cell wall organization"/>
    <property type="evidence" value="ECO:0007669"/>
    <property type="project" value="TreeGrafter"/>
</dbReference>
<organism evidence="13 14">
    <name type="scientific">Phaeomoniella chlamydospora</name>
    <name type="common">Phaeoacremonium chlamydosporum</name>
    <dbReference type="NCBI Taxonomy" id="158046"/>
    <lineage>
        <taxon>Eukaryota</taxon>
        <taxon>Fungi</taxon>
        <taxon>Dikarya</taxon>
        <taxon>Ascomycota</taxon>
        <taxon>Pezizomycotina</taxon>
        <taxon>Eurotiomycetes</taxon>
        <taxon>Chaetothyriomycetidae</taxon>
        <taxon>Phaeomoniellales</taxon>
        <taxon>Phaeomoniellaceae</taxon>
        <taxon>Phaeomoniella</taxon>
    </lineage>
</organism>
<evidence type="ECO:0000313" key="14">
    <source>
        <dbReference type="Proteomes" id="UP000053317"/>
    </source>
</evidence>
<protein>
    <submittedName>
        <fullName evidence="13">Putative sun domain protein</fullName>
    </submittedName>
</protein>
<feature type="chain" id="PRO_5002543812" evidence="12">
    <location>
        <begin position="18"/>
        <end position="447"/>
    </location>
</feature>
<dbReference type="OrthoDB" id="5339822at2759"/>
<evidence type="ECO:0000256" key="1">
    <source>
        <dbReference type="ARBA" id="ARBA00004191"/>
    </source>
</evidence>
<comment type="similarity">
    <text evidence="2">Belongs to the SUN family.</text>
</comment>
<dbReference type="GO" id="GO:0009986">
    <property type="term" value="C:cell surface"/>
    <property type="evidence" value="ECO:0007669"/>
    <property type="project" value="TreeGrafter"/>
</dbReference>
<dbReference type="Pfam" id="PF03856">
    <property type="entry name" value="SUN"/>
    <property type="match status" value="1"/>
</dbReference>
<keyword evidence="9" id="KW-0961">Cell wall biogenesis/degradation</keyword>
<gene>
    <name evidence="13" type="ORF">UCRPC4_g00901</name>
</gene>
<evidence type="ECO:0000256" key="2">
    <source>
        <dbReference type="ARBA" id="ARBA00010579"/>
    </source>
</evidence>
<evidence type="ECO:0000256" key="8">
    <source>
        <dbReference type="ARBA" id="ARBA00023295"/>
    </source>
</evidence>
<evidence type="ECO:0000256" key="9">
    <source>
        <dbReference type="ARBA" id="ARBA00023316"/>
    </source>
</evidence>
<evidence type="ECO:0000256" key="6">
    <source>
        <dbReference type="ARBA" id="ARBA00022801"/>
    </source>
</evidence>
<reference evidence="13 14" key="1">
    <citation type="submission" date="2015-05" db="EMBL/GenBank/DDBJ databases">
        <title>Distinctive expansion of gene families associated with plant cell wall degradation and secondary metabolism in the genomes of grapevine trunk pathogens.</title>
        <authorList>
            <person name="Lawrence D.P."/>
            <person name="Travadon R."/>
            <person name="Rolshausen P.E."/>
            <person name="Baumgartner K."/>
        </authorList>
    </citation>
    <scope>NUCLEOTIDE SEQUENCE [LARGE SCALE GENOMIC DNA]</scope>
    <source>
        <strain evidence="13">UCRPC4</strain>
    </source>
</reference>
<evidence type="ECO:0000313" key="13">
    <source>
        <dbReference type="EMBL" id="KKY27667.1"/>
    </source>
</evidence>
<evidence type="ECO:0000256" key="10">
    <source>
        <dbReference type="ARBA" id="ARBA00023326"/>
    </source>
</evidence>
<comment type="subcellular location">
    <subcellularLocation>
        <location evidence="1">Secreted</location>
        <location evidence="1">Cell wall</location>
    </subcellularLocation>
</comment>
<dbReference type="InterPro" id="IPR005556">
    <property type="entry name" value="SUN"/>
</dbReference>
<evidence type="ECO:0000256" key="12">
    <source>
        <dbReference type="SAM" id="SignalP"/>
    </source>
</evidence>
<dbReference type="GO" id="GO:0000272">
    <property type="term" value="P:polysaccharide catabolic process"/>
    <property type="evidence" value="ECO:0007669"/>
    <property type="project" value="UniProtKB-KW"/>
</dbReference>
<keyword evidence="5 12" id="KW-0732">Signal</keyword>
<dbReference type="EMBL" id="LCWF01000022">
    <property type="protein sequence ID" value="KKY27667.1"/>
    <property type="molecule type" value="Genomic_DNA"/>
</dbReference>
<dbReference type="PANTHER" id="PTHR31316:SF0">
    <property type="entry name" value="SECRETED BETA-GLUCOSIDASE SIM1-RELATED"/>
    <property type="match status" value="1"/>
</dbReference>
<evidence type="ECO:0000256" key="4">
    <source>
        <dbReference type="ARBA" id="ARBA00022525"/>
    </source>
</evidence>
<sequence length="447" mass="45940">MKTSAILIAAAFGLASAKPHAPHVHRHLHHKKDTATVSADSSVATVLAYVLNGVTISQEEVCEGIKSGELKWEGESPDDACSAVSSITVATTSSAAATTAATSSASATSSAAAAEFFEQSSSSVASSSTPASSSSVASSSSTAATTSSSSSSSSDDSSVSSIIEDLLENILTDITEFVESLAQDSYDDFPDGELDCSTFPSKYGAIPATYLDMNGWTGIQNLNSAGDDIESDGTECQDGAACSYTCAPGYQKLQWPDSQPSSGASIGGLLCKNGKLYKSSSSYNQLCGRGNGLVYAKNEASDAIAICRTDYPGNEAENVPLDVAAGDTQPMTCPIEENYYMHQGSYTSAQYYLNPIGVGATSGCSWDGDGSGDTGNSAPIVLGVGELDGTTWLSIQQNTPTYYGAFEGTVEIIGDSISGSCKYSNGQYCGDSDCTSHTVDGAGCTVR</sequence>
<dbReference type="GO" id="GO:0016798">
    <property type="term" value="F:hydrolase activity, acting on glycosyl bonds"/>
    <property type="evidence" value="ECO:0007669"/>
    <property type="project" value="UniProtKB-KW"/>
</dbReference>
<evidence type="ECO:0000256" key="5">
    <source>
        <dbReference type="ARBA" id="ARBA00022729"/>
    </source>
</evidence>
<dbReference type="InterPro" id="IPR051526">
    <property type="entry name" value="Beta-Glucosidase_SUN"/>
</dbReference>
<keyword evidence="4" id="KW-0964">Secreted</keyword>
<dbReference type="Proteomes" id="UP000053317">
    <property type="component" value="Unassembled WGS sequence"/>
</dbReference>
<keyword evidence="14" id="KW-1185">Reference proteome</keyword>
<keyword evidence="10" id="KW-0624">Polysaccharide degradation</keyword>
<accession>A0A0G2EYI9</accession>
<name>A0A0G2EYI9_PHACM</name>
<keyword evidence="6" id="KW-0378">Hydrolase</keyword>
<comment type="caution">
    <text evidence="13">The sequence shown here is derived from an EMBL/GenBank/DDBJ whole genome shotgun (WGS) entry which is preliminary data.</text>
</comment>
<keyword evidence="7" id="KW-0119">Carbohydrate metabolism</keyword>
<dbReference type="AlphaFoldDB" id="A0A0G2EYI9"/>
<evidence type="ECO:0000256" key="11">
    <source>
        <dbReference type="SAM" id="MobiDB-lite"/>
    </source>
</evidence>
<proteinExistence type="inferred from homology"/>
<evidence type="ECO:0000256" key="7">
    <source>
        <dbReference type="ARBA" id="ARBA00023277"/>
    </source>
</evidence>
<dbReference type="GO" id="GO:0009277">
    <property type="term" value="C:fungal-type cell wall"/>
    <property type="evidence" value="ECO:0007669"/>
    <property type="project" value="TreeGrafter"/>
</dbReference>